<comment type="caution">
    <text evidence="2">The sequence shown here is derived from an EMBL/GenBank/DDBJ whole genome shotgun (WGS) entry which is preliminary data.</text>
</comment>
<dbReference type="EMBL" id="BMRG01000008">
    <property type="protein sequence ID" value="GGP65136.1"/>
    <property type="molecule type" value="Genomic_DNA"/>
</dbReference>
<keyword evidence="1" id="KW-0732">Signal</keyword>
<accession>A0A918APE1</accession>
<dbReference type="RefSeq" id="WP_189225019.1">
    <property type="nucleotide sequence ID" value="NZ_BMRG01000008.1"/>
</dbReference>
<evidence type="ECO:0000313" key="3">
    <source>
        <dbReference type="Proteomes" id="UP000639606"/>
    </source>
</evidence>
<keyword evidence="3" id="KW-1185">Reference proteome</keyword>
<dbReference type="InterPro" id="IPR011044">
    <property type="entry name" value="Quino_amine_DH_bsu"/>
</dbReference>
<gene>
    <name evidence="2" type="ORF">GCM10010185_42260</name>
</gene>
<dbReference type="AlphaFoldDB" id="A0A918APE1"/>
<evidence type="ECO:0008006" key="4">
    <source>
        <dbReference type="Google" id="ProtNLM"/>
    </source>
</evidence>
<dbReference type="InterPro" id="IPR015943">
    <property type="entry name" value="WD40/YVTN_repeat-like_dom_sf"/>
</dbReference>
<sequence>MGRGALVCLGVAALTAMSAVSAPVASAATALPLSGFGDVVVDSVHQRVFVSGGASSNGVAVADFSGRVRAVIENQPGADGLELSGDGTRLFVALSAGDGISVVDTSTLAETARYPTGAGSCPTHLARTGGVVWFGYGCVDGNWSGKIGRLDPAAAEPVQGDQQGATRFQRAPLLASSGTEQGPLVAGQLSLSQSTVQVYTVSGTALTAGASGDVVGAGLADLDVTGDGATLFSAAGGRDRVEAFATADLARRGAYAARPRPAAVSLAPDSAYVAAGALTNDSSDVLIYRVGGATPVNTVALDSGETVQPRGLAWSADQRTLFVVTRHNNDPQPRLEVERYPVG</sequence>
<feature type="signal peptide" evidence="1">
    <location>
        <begin position="1"/>
        <end position="27"/>
    </location>
</feature>
<protein>
    <recommendedName>
        <fullName evidence="4">DNA-binding beta-propeller fold protein YncE</fullName>
    </recommendedName>
</protein>
<dbReference type="PANTHER" id="PTHR47197">
    <property type="entry name" value="PROTEIN NIRF"/>
    <property type="match status" value="1"/>
</dbReference>
<dbReference type="SUPFAM" id="SSF50969">
    <property type="entry name" value="YVTN repeat-like/Quinoprotein amine dehydrogenase"/>
    <property type="match status" value="1"/>
</dbReference>
<name>A0A918APE1_9PSEU</name>
<dbReference type="Gene3D" id="2.130.10.10">
    <property type="entry name" value="YVTN repeat-like/Quinoprotein amine dehydrogenase"/>
    <property type="match status" value="2"/>
</dbReference>
<dbReference type="Proteomes" id="UP000639606">
    <property type="component" value="Unassembled WGS sequence"/>
</dbReference>
<feature type="chain" id="PRO_5037641764" description="DNA-binding beta-propeller fold protein YncE" evidence="1">
    <location>
        <begin position="28"/>
        <end position="343"/>
    </location>
</feature>
<dbReference type="InterPro" id="IPR051200">
    <property type="entry name" value="Host-pathogen_enzymatic-act"/>
</dbReference>
<proteinExistence type="predicted"/>
<reference evidence="2" key="1">
    <citation type="journal article" date="2014" name="Int. J. Syst. Evol. Microbiol.">
        <title>Complete genome sequence of Corynebacterium casei LMG S-19264T (=DSM 44701T), isolated from a smear-ripened cheese.</title>
        <authorList>
            <consortium name="US DOE Joint Genome Institute (JGI-PGF)"/>
            <person name="Walter F."/>
            <person name="Albersmeier A."/>
            <person name="Kalinowski J."/>
            <person name="Ruckert C."/>
        </authorList>
    </citation>
    <scope>NUCLEOTIDE SEQUENCE</scope>
    <source>
        <strain evidence="2">JCM 3313</strain>
    </source>
</reference>
<evidence type="ECO:0000313" key="2">
    <source>
        <dbReference type="EMBL" id="GGP65136.1"/>
    </source>
</evidence>
<organism evidence="2 3">
    <name type="scientific">Saccharothrix coeruleofusca</name>
    <dbReference type="NCBI Taxonomy" id="33919"/>
    <lineage>
        <taxon>Bacteria</taxon>
        <taxon>Bacillati</taxon>
        <taxon>Actinomycetota</taxon>
        <taxon>Actinomycetes</taxon>
        <taxon>Pseudonocardiales</taxon>
        <taxon>Pseudonocardiaceae</taxon>
        <taxon>Saccharothrix</taxon>
    </lineage>
</organism>
<dbReference type="PANTHER" id="PTHR47197:SF3">
    <property type="entry name" value="DIHYDRO-HEME D1 DEHYDROGENASE"/>
    <property type="match status" value="1"/>
</dbReference>
<reference evidence="2" key="2">
    <citation type="submission" date="2020-09" db="EMBL/GenBank/DDBJ databases">
        <authorList>
            <person name="Sun Q."/>
            <person name="Ohkuma M."/>
        </authorList>
    </citation>
    <scope>NUCLEOTIDE SEQUENCE</scope>
    <source>
        <strain evidence="2">JCM 3313</strain>
    </source>
</reference>
<evidence type="ECO:0000256" key="1">
    <source>
        <dbReference type="SAM" id="SignalP"/>
    </source>
</evidence>